<dbReference type="PANTHER" id="PTHR22762">
    <property type="entry name" value="ALPHA-GLUCOSIDASE"/>
    <property type="match status" value="1"/>
</dbReference>
<feature type="domain" description="Glycosyl hydrolase family 31 C-terminal" evidence="7">
    <location>
        <begin position="519"/>
        <end position="605"/>
    </location>
</feature>
<organism evidence="8 9">
    <name type="scientific">Pseudocohnilembus persalinus</name>
    <name type="common">Ciliate</name>
    <dbReference type="NCBI Taxonomy" id="266149"/>
    <lineage>
        <taxon>Eukaryota</taxon>
        <taxon>Sar</taxon>
        <taxon>Alveolata</taxon>
        <taxon>Ciliophora</taxon>
        <taxon>Intramacronucleata</taxon>
        <taxon>Oligohymenophorea</taxon>
        <taxon>Scuticociliatia</taxon>
        <taxon>Philasterida</taxon>
        <taxon>Pseudocohnilembidae</taxon>
        <taxon>Pseudocohnilembus</taxon>
    </lineage>
</organism>
<evidence type="ECO:0000313" key="8">
    <source>
        <dbReference type="EMBL" id="KRX04230.1"/>
    </source>
</evidence>
<evidence type="ECO:0000256" key="1">
    <source>
        <dbReference type="ARBA" id="ARBA00007806"/>
    </source>
</evidence>
<dbReference type="GO" id="GO:0004553">
    <property type="term" value="F:hydrolase activity, hydrolyzing O-glycosyl compounds"/>
    <property type="evidence" value="ECO:0007669"/>
    <property type="project" value="InterPro"/>
</dbReference>
<dbReference type="Gene3D" id="2.60.40.1760">
    <property type="entry name" value="glycosyl hydrolase (family 31)"/>
    <property type="match status" value="1"/>
</dbReference>
<dbReference type="SUPFAM" id="SSF51445">
    <property type="entry name" value="(Trans)glycosidases"/>
    <property type="match status" value="1"/>
</dbReference>
<dbReference type="OrthoDB" id="440381at2759"/>
<feature type="domain" description="Glycoside hydrolase family 31 TIM barrel" evidence="6">
    <location>
        <begin position="146"/>
        <end position="509"/>
    </location>
</feature>
<dbReference type="EMBL" id="LDAU01000120">
    <property type="protein sequence ID" value="KRX04230.1"/>
    <property type="molecule type" value="Genomic_DNA"/>
</dbReference>
<dbReference type="Proteomes" id="UP000054937">
    <property type="component" value="Unassembled WGS sequence"/>
</dbReference>
<accession>A0A0V0QPV2</accession>
<dbReference type="InterPro" id="IPR000322">
    <property type="entry name" value="Glyco_hydro_31_TIM"/>
</dbReference>
<name>A0A0V0QPV2_PSEPJ</name>
<evidence type="ECO:0000256" key="3">
    <source>
        <dbReference type="ARBA" id="ARBA00023180"/>
    </source>
</evidence>
<dbReference type="AlphaFoldDB" id="A0A0V0QPV2"/>
<evidence type="ECO:0000259" key="7">
    <source>
        <dbReference type="Pfam" id="PF21365"/>
    </source>
</evidence>
<proteinExistence type="inferred from homology"/>
<keyword evidence="2 5" id="KW-0378">Hydrolase</keyword>
<dbReference type="SUPFAM" id="SSF51011">
    <property type="entry name" value="Glycosyl hydrolase domain"/>
    <property type="match status" value="1"/>
</dbReference>
<dbReference type="InParanoid" id="A0A0V0QPV2"/>
<evidence type="ECO:0000256" key="2">
    <source>
        <dbReference type="ARBA" id="ARBA00022801"/>
    </source>
</evidence>
<keyword evidence="3" id="KW-0325">Glycoprotein</keyword>
<keyword evidence="9" id="KW-1185">Reference proteome</keyword>
<dbReference type="SUPFAM" id="SSF74650">
    <property type="entry name" value="Galactose mutarotase-like"/>
    <property type="match status" value="1"/>
</dbReference>
<dbReference type="Pfam" id="PF21365">
    <property type="entry name" value="Glyco_hydro_31_3rd"/>
    <property type="match status" value="1"/>
</dbReference>
<gene>
    <name evidence="8" type="ORF">PPERSA_11354</name>
</gene>
<evidence type="ECO:0000256" key="4">
    <source>
        <dbReference type="ARBA" id="ARBA00023295"/>
    </source>
</evidence>
<sequence>MILKFNKIRFVLEFLEKKQMRIYLEITTILPTNLIIGLGERNSKNLRLQKGEYTLYGRDDPSVLENNKLGNNVYSSHPVYLVKEKSGNYDIIFYKYSGAIDVINTEQTLTFKSVGGVFDFKIFFGDQNPETAVKLYHQYLGGGYSTPPFWSLGFHQSRWGYKNMQILINIADKYHSNKIPLDSNLTQFKIKFQVQILIKTLAMWSDLDFMIDKQTFRLHYVPLVDVAIGNKKHLNDPALIIGKQNDLFCYSPNSGKWFKGSVWPGNSYFPDFFHPKIQELWGPMTESLHQKTLFSGMWLDMNEPANFCNGECQYNDQNTVSQIPKSEYLSQPFDFPYNIGGGRNYKNLDHKTLPSNLIHYGGYYHKDVHNLYGHLDTYHTYMVMKNKLGIQLPFILTRSSFPGTGKYGQHWGGDNRSNWEFLRVSIPHIIQFNIYGIPMTGNDVCGFMGNTSLELCQRWIQAAILQPFFRNHNNDMASDQEFYKLGQGVMETARKNLKMRYSLLKYYYTRFIINNGTGTIMKPLFFEFPQDQETLNDKIMNEQYMIGEELMVTPILYQNIVKISPYFPGQWNELISGFKLKNGTNIVYNYSTDVAPLYIREGKLIPFQSDLALTTKKMNNKFDLIASLTKGDKYLQQYDFQYYSVGYLLNLQNYSNENEVVEKCLQNSSSCILEIIVGITSNYQVQIVLKNSNTSQDIVSNLKFNVLSIYNIPEELNVNSQYIDLYEYTIKISIEDWDIQNNKIYNVQTQD</sequence>
<comment type="caution">
    <text evidence="8">The sequence shown here is derived from an EMBL/GenBank/DDBJ whole genome shotgun (WGS) entry which is preliminary data.</text>
</comment>
<dbReference type="Gene3D" id="2.60.40.1180">
    <property type="entry name" value="Golgi alpha-mannosidase II"/>
    <property type="match status" value="1"/>
</dbReference>
<keyword evidence="4 5" id="KW-0326">Glycosidase</keyword>
<protein>
    <submittedName>
        <fullName evidence="8">Glycoside hydrolase, superfamily</fullName>
    </submittedName>
</protein>
<comment type="similarity">
    <text evidence="1 5">Belongs to the glycosyl hydrolase 31 family.</text>
</comment>
<dbReference type="OMA" id="FNYPNDP"/>
<dbReference type="PANTHER" id="PTHR22762:SF133">
    <property type="entry name" value="P-TYPE DOMAIN-CONTAINING PROTEIN"/>
    <property type="match status" value="1"/>
</dbReference>
<dbReference type="PROSITE" id="PS00129">
    <property type="entry name" value="GLYCOSYL_HYDROL_F31_1"/>
    <property type="match status" value="1"/>
</dbReference>
<dbReference type="InterPro" id="IPR048395">
    <property type="entry name" value="Glyco_hydro_31_C"/>
</dbReference>
<evidence type="ECO:0000313" key="9">
    <source>
        <dbReference type="Proteomes" id="UP000054937"/>
    </source>
</evidence>
<dbReference type="GO" id="GO:0005975">
    <property type="term" value="P:carbohydrate metabolic process"/>
    <property type="evidence" value="ECO:0007669"/>
    <property type="project" value="InterPro"/>
</dbReference>
<dbReference type="GO" id="GO:0030246">
    <property type="term" value="F:carbohydrate binding"/>
    <property type="evidence" value="ECO:0007669"/>
    <property type="project" value="InterPro"/>
</dbReference>
<reference evidence="8 9" key="1">
    <citation type="journal article" date="2015" name="Sci. Rep.">
        <title>Genome of the facultative scuticociliatosis pathogen Pseudocohnilembus persalinus provides insight into its virulence through horizontal gene transfer.</title>
        <authorList>
            <person name="Xiong J."/>
            <person name="Wang G."/>
            <person name="Cheng J."/>
            <person name="Tian M."/>
            <person name="Pan X."/>
            <person name="Warren A."/>
            <person name="Jiang C."/>
            <person name="Yuan D."/>
            <person name="Miao W."/>
        </authorList>
    </citation>
    <scope>NUCLEOTIDE SEQUENCE [LARGE SCALE GENOMIC DNA]</scope>
    <source>
        <strain evidence="8">36N120E</strain>
    </source>
</reference>
<dbReference type="InterPro" id="IPR030458">
    <property type="entry name" value="Glyco_hydro_31_AS"/>
</dbReference>
<dbReference type="InterPro" id="IPR017853">
    <property type="entry name" value="GH"/>
</dbReference>
<dbReference type="Pfam" id="PF01055">
    <property type="entry name" value="Glyco_hydro_31_2nd"/>
    <property type="match status" value="1"/>
</dbReference>
<evidence type="ECO:0000259" key="6">
    <source>
        <dbReference type="Pfam" id="PF01055"/>
    </source>
</evidence>
<dbReference type="InterPro" id="IPR011013">
    <property type="entry name" value="Gal_mutarotase_sf_dom"/>
</dbReference>
<dbReference type="InterPro" id="IPR013780">
    <property type="entry name" value="Glyco_hydro_b"/>
</dbReference>
<evidence type="ECO:0000256" key="5">
    <source>
        <dbReference type="RuleBase" id="RU361185"/>
    </source>
</evidence>
<dbReference type="CDD" id="cd06602">
    <property type="entry name" value="GH31_MGAM_SI_GAA"/>
    <property type="match status" value="1"/>
</dbReference>
<dbReference type="Gene3D" id="3.20.20.80">
    <property type="entry name" value="Glycosidases"/>
    <property type="match status" value="1"/>
</dbReference>